<keyword evidence="5" id="KW-0227">DNA damage</keyword>
<keyword evidence="4" id="KW-0547">Nucleotide-binding</keyword>
<keyword evidence="6" id="KW-0228">DNA excision</keyword>
<dbReference type="InterPro" id="IPR017871">
    <property type="entry name" value="ABC_transporter-like_CS"/>
</dbReference>
<accession>A0ABN8KTK0</accession>
<evidence type="ECO:0000256" key="10">
    <source>
        <dbReference type="ARBA" id="ARBA00023204"/>
    </source>
</evidence>
<evidence type="ECO:0000313" key="15">
    <source>
        <dbReference type="EMBL" id="CAH2715867.1"/>
    </source>
</evidence>
<dbReference type="Gene3D" id="1.10.8.280">
    <property type="entry name" value="ABC transporter ATPase domain-like"/>
    <property type="match status" value="1"/>
</dbReference>
<evidence type="ECO:0000256" key="5">
    <source>
        <dbReference type="ARBA" id="ARBA00022763"/>
    </source>
</evidence>
<dbReference type="PANTHER" id="PTHR43152">
    <property type="entry name" value="UVRABC SYSTEM PROTEIN A"/>
    <property type="match status" value="1"/>
</dbReference>
<dbReference type="PANTHER" id="PTHR43152:SF3">
    <property type="entry name" value="UVRABC SYSTEM PROTEIN A"/>
    <property type="match status" value="1"/>
</dbReference>
<dbReference type="RefSeq" id="WP_248736145.1">
    <property type="nucleotide sequence ID" value="NZ_CALBWS010000021.1"/>
</dbReference>
<dbReference type="EMBL" id="CALBWS010000021">
    <property type="protein sequence ID" value="CAH2715867.1"/>
    <property type="molecule type" value="Genomic_DNA"/>
</dbReference>
<dbReference type="InterPro" id="IPR027417">
    <property type="entry name" value="P-loop_NTPase"/>
</dbReference>
<keyword evidence="3" id="KW-0677">Repeat</keyword>
<evidence type="ECO:0000256" key="7">
    <source>
        <dbReference type="ARBA" id="ARBA00022840"/>
    </source>
</evidence>
<evidence type="ECO:0000256" key="2">
    <source>
        <dbReference type="ARBA" id="ARBA00022490"/>
    </source>
</evidence>
<keyword evidence="16" id="KW-1185">Reference proteome</keyword>
<dbReference type="PROSITE" id="PS00211">
    <property type="entry name" value="ABC_TRANSPORTER_1"/>
    <property type="match status" value="1"/>
</dbReference>
<organism evidence="15 16">
    <name type="scientific">Neobacillus rhizosphaerae</name>
    <dbReference type="NCBI Taxonomy" id="2880965"/>
    <lineage>
        <taxon>Bacteria</taxon>
        <taxon>Bacillati</taxon>
        <taxon>Bacillota</taxon>
        <taxon>Bacilli</taxon>
        <taxon>Bacillales</taxon>
        <taxon>Bacillaceae</taxon>
        <taxon>Neobacillus</taxon>
    </lineage>
</organism>
<comment type="similarity">
    <text evidence="11">Belongs to the ABC transporter superfamily. UvrA family.</text>
</comment>
<comment type="subcellular location">
    <subcellularLocation>
        <location evidence="1">Cytoplasm</location>
    </subcellularLocation>
</comment>
<dbReference type="InterPro" id="IPR003439">
    <property type="entry name" value="ABC_transporter-like_ATP-bd"/>
</dbReference>
<gene>
    <name evidence="15" type="primary">uvrA_1</name>
    <name evidence="15" type="ORF">BACCIP111895_03051</name>
</gene>
<evidence type="ECO:0000256" key="1">
    <source>
        <dbReference type="ARBA" id="ARBA00004496"/>
    </source>
</evidence>
<name>A0ABN8KTK0_9BACI</name>
<keyword evidence="8" id="KW-0267">Excision nuclease</keyword>
<evidence type="ECO:0000256" key="11">
    <source>
        <dbReference type="ARBA" id="ARBA00038000"/>
    </source>
</evidence>
<dbReference type="SUPFAM" id="SSF52540">
    <property type="entry name" value="P-loop containing nucleoside triphosphate hydrolases"/>
    <property type="match status" value="2"/>
</dbReference>
<evidence type="ECO:0000313" key="16">
    <source>
        <dbReference type="Proteomes" id="UP000838308"/>
    </source>
</evidence>
<keyword evidence="7" id="KW-0067">ATP-binding</keyword>
<evidence type="ECO:0000259" key="14">
    <source>
        <dbReference type="PROSITE" id="PS50893"/>
    </source>
</evidence>
<evidence type="ECO:0000256" key="4">
    <source>
        <dbReference type="ARBA" id="ARBA00022741"/>
    </source>
</evidence>
<dbReference type="PROSITE" id="PS50893">
    <property type="entry name" value="ABC_TRANSPORTER_2"/>
    <property type="match status" value="1"/>
</dbReference>
<dbReference type="Pfam" id="PF00005">
    <property type="entry name" value="ABC_tran"/>
    <property type="match status" value="1"/>
</dbReference>
<evidence type="ECO:0000256" key="6">
    <source>
        <dbReference type="ARBA" id="ARBA00022769"/>
    </source>
</evidence>
<dbReference type="Proteomes" id="UP000838308">
    <property type="component" value="Unassembled WGS sequence"/>
</dbReference>
<dbReference type="CDD" id="cd03270">
    <property type="entry name" value="ABC_UvrA_I"/>
    <property type="match status" value="1"/>
</dbReference>
<evidence type="ECO:0000256" key="8">
    <source>
        <dbReference type="ARBA" id="ARBA00022881"/>
    </source>
</evidence>
<keyword evidence="2" id="KW-0963">Cytoplasm</keyword>
<feature type="domain" description="ABC transporter" evidence="14">
    <location>
        <begin position="446"/>
        <end position="744"/>
    </location>
</feature>
<sequence>MNDFISIKGARTNNLKNVSIDIPKHKITVVTGVSGSGKSSLIFDTLAAESQRLLNETYSSYIQHLLPHYNQPIIDEIKNLPVSIVIDQRKIGGNARSTVGTITDIYTGLRLLFSRIAEPFIGYSMVYSFNNPQGMCPICKGLGETKQINIKRLIDFDKSLNEGAINFPTFQPGGWRLTRYTESGNFNNHKMISDYTKEELNLLLYDTGSTPNNPTSKWPKTSTYIGVIPRITKSFVEKDDAKYTSELENILEVQVCPKCHGTKVNETVKSAKIKGKSIADCVTMHISELLAFIESIDNSIVEIILIDLRKKLESLQTVGLNYLSLNRSTNTLSGGESQRIKMTKHLNSALSDVLYIFDEPSVGLHPEDISGINEIIKGLKNKGNTIVLVDHDPDIIKIADHLINVGENAGAKGGKITFEGSFEELLQSDTLTGKALSETHSINKEKQTYNSFYTLDNVSLHNVKNASIKIPKNALTVVTGVAGSGKSTLIRYLFTEKYPDAKILDQSPIRGNNRSNVLTYLNVFDNIREVFAKHSHKSSSLFSFNGKGACPVCKGKGYIKLDLSYMGDVHQICEKCNGKRYNDEALSVKWRGMTIHDVLQLTVGEAKDLFKDNQLKQVINDLIDVNLSYIKLGQSLDTFSGGELQRLKIAKTINQNTSRLLILDEPSTGLHESDIDKLIVLFNKLLDKNRTLIVLEHNLSIISQAQWIIDMGLCGGTLGGNVIFQGYPADLLNVSKSYTAKHLRNYVKI</sequence>
<keyword evidence="10" id="KW-0234">DNA repair</keyword>
<dbReference type="Gene3D" id="1.20.1580.10">
    <property type="entry name" value="ABC transporter ATPase like domain"/>
    <property type="match status" value="2"/>
</dbReference>
<evidence type="ECO:0000256" key="12">
    <source>
        <dbReference type="ARBA" id="ARBA00039316"/>
    </source>
</evidence>
<dbReference type="InterPro" id="IPR003593">
    <property type="entry name" value="AAA+_ATPase"/>
</dbReference>
<reference evidence="15" key="1">
    <citation type="submission" date="2022-04" db="EMBL/GenBank/DDBJ databases">
        <authorList>
            <person name="Criscuolo A."/>
        </authorList>
    </citation>
    <scope>NUCLEOTIDE SEQUENCE</scope>
    <source>
        <strain evidence="15">CIP111895</strain>
    </source>
</reference>
<evidence type="ECO:0000256" key="13">
    <source>
        <dbReference type="ARBA" id="ARBA00042156"/>
    </source>
</evidence>
<comment type="caution">
    <text evidence="15">The sequence shown here is derived from an EMBL/GenBank/DDBJ whole genome shotgun (WGS) entry which is preliminary data.</text>
</comment>
<evidence type="ECO:0000256" key="3">
    <source>
        <dbReference type="ARBA" id="ARBA00022737"/>
    </source>
</evidence>
<evidence type="ECO:0000256" key="9">
    <source>
        <dbReference type="ARBA" id="ARBA00023125"/>
    </source>
</evidence>
<protein>
    <recommendedName>
        <fullName evidence="12">UvrABC system protein A</fullName>
    </recommendedName>
    <alternativeName>
        <fullName evidence="13">Excinuclease ABC subunit A</fullName>
    </alternativeName>
</protein>
<proteinExistence type="inferred from homology"/>
<keyword evidence="9" id="KW-0238">DNA-binding</keyword>
<dbReference type="Gene3D" id="3.40.50.300">
    <property type="entry name" value="P-loop containing nucleotide triphosphate hydrolases"/>
    <property type="match status" value="2"/>
</dbReference>
<dbReference type="SMART" id="SM00382">
    <property type="entry name" value="AAA"/>
    <property type="match status" value="2"/>
</dbReference>